<dbReference type="Pfam" id="PF01872">
    <property type="entry name" value="RibD_C"/>
    <property type="match status" value="1"/>
</dbReference>
<dbReference type="InterPro" id="IPR002734">
    <property type="entry name" value="RibDG_C"/>
</dbReference>
<dbReference type="InterPro" id="IPR050765">
    <property type="entry name" value="Riboflavin_Biosynth_HTPR"/>
</dbReference>
<comment type="caution">
    <text evidence="2">The sequence shown here is derived from an EMBL/GenBank/DDBJ whole genome shotgun (WGS) entry which is preliminary data.</text>
</comment>
<evidence type="ECO:0000259" key="1">
    <source>
        <dbReference type="Pfam" id="PF01872"/>
    </source>
</evidence>
<protein>
    <submittedName>
        <fullName evidence="2">Dihydrofolate reductase family protein</fullName>
    </submittedName>
</protein>
<evidence type="ECO:0000313" key="2">
    <source>
        <dbReference type="EMBL" id="GAA3623245.1"/>
    </source>
</evidence>
<accession>A0ABP7A1S2</accession>
<dbReference type="SUPFAM" id="SSF53597">
    <property type="entry name" value="Dihydrofolate reductase-like"/>
    <property type="match status" value="1"/>
</dbReference>
<proteinExistence type="predicted"/>
<dbReference type="Proteomes" id="UP001501490">
    <property type="component" value="Unassembled WGS sequence"/>
</dbReference>
<dbReference type="PANTHER" id="PTHR38011:SF11">
    <property type="entry name" value="2,5-DIAMINO-6-RIBOSYLAMINO-4(3H)-PYRIMIDINONE 5'-PHOSPHATE REDUCTASE"/>
    <property type="match status" value="1"/>
</dbReference>
<dbReference type="RefSeq" id="WP_344805329.1">
    <property type="nucleotide sequence ID" value="NZ_BAABAB010000017.1"/>
</dbReference>
<name>A0ABP7A1S2_9ACTN</name>
<keyword evidence="3" id="KW-1185">Reference proteome</keyword>
<dbReference type="InterPro" id="IPR024072">
    <property type="entry name" value="DHFR-like_dom_sf"/>
</dbReference>
<reference evidence="3" key="1">
    <citation type="journal article" date="2019" name="Int. J. Syst. Evol. Microbiol.">
        <title>The Global Catalogue of Microorganisms (GCM) 10K type strain sequencing project: providing services to taxonomists for standard genome sequencing and annotation.</title>
        <authorList>
            <consortium name="The Broad Institute Genomics Platform"/>
            <consortium name="The Broad Institute Genome Sequencing Center for Infectious Disease"/>
            <person name="Wu L."/>
            <person name="Ma J."/>
        </authorList>
    </citation>
    <scope>NUCLEOTIDE SEQUENCE [LARGE SCALE GENOMIC DNA]</scope>
    <source>
        <strain evidence="3">JCM 16929</strain>
    </source>
</reference>
<dbReference type="Gene3D" id="3.40.430.10">
    <property type="entry name" value="Dihydrofolate Reductase, subunit A"/>
    <property type="match status" value="1"/>
</dbReference>
<gene>
    <name evidence="2" type="ORF">GCM10022236_27080</name>
</gene>
<sequence>MRTLIVTAFVSLDGVMEAPGGEAGYRNAGWTFKDVPFDEAAYELKGREQEEAGALLVGRTSYAAFAPVWGQMAEFARYNTLPRYVVSTTLTTDDERWPATILRSLDEVGELKQTDGGPLLVHGSATLGASLADAGLVDRYHLLVFPLLLGAGKRLFSDSDHDTTKLALVEHEAYANGIQKQVFDVVR</sequence>
<organism evidence="2 3">
    <name type="scientific">Microlunatus ginsengisoli</name>
    <dbReference type="NCBI Taxonomy" id="363863"/>
    <lineage>
        <taxon>Bacteria</taxon>
        <taxon>Bacillati</taxon>
        <taxon>Actinomycetota</taxon>
        <taxon>Actinomycetes</taxon>
        <taxon>Propionibacteriales</taxon>
        <taxon>Propionibacteriaceae</taxon>
        <taxon>Microlunatus</taxon>
    </lineage>
</organism>
<dbReference type="PANTHER" id="PTHR38011">
    <property type="entry name" value="DIHYDROFOLATE REDUCTASE FAMILY PROTEIN (AFU_ORTHOLOGUE AFUA_8G06820)"/>
    <property type="match status" value="1"/>
</dbReference>
<dbReference type="EMBL" id="BAABAB010000017">
    <property type="protein sequence ID" value="GAA3623245.1"/>
    <property type="molecule type" value="Genomic_DNA"/>
</dbReference>
<evidence type="ECO:0000313" key="3">
    <source>
        <dbReference type="Proteomes" id="UP001501490"/>
    </source>
</evidence>
<feature type="domain" description="Bacterial bifunctional deaminase-reductase C-terminal" evidence="1">
    <location>
        <begin position="2"/>
        <end position="179"/>
    </location>
</feature>